<dbReference type="SMART" id="SM00477">
    <property type="entry name" value="NUC"/>
    <property type="match status" value="1"/>
</dbReference>
<feature type="binding site" evidence="2">
    <location>
        <position position="332"/>
    </location>
    <ligand>
        <name>Mg(2+)</name>
        <dbReference type="ChEBI" id="CHEBI:18420"/>
        <note>catalytic</note>
    </ligand>
</feature>
<keyword evidence="7" id="KW-0255">Endonuclease</keyword>
<keyword evidence="4" id="KW-0732">Signal</keyword>
<evidence type="ECO:0000313" key="7">
    <source>
        <dbReference type="EMBL" id="UOR07320.1"/>
    </source>
</evidence>
<dbReference type="KEGG" id="haei:MUN82_09510"/>
<feature type="active site" description="Proton acceptor" evidence="1">
    <location>
        <position position="301"/>
    </location>
</feature>
<dbReference type="InterPro" id="IPR044929">
    <property type="entry name" value="DNA/RNA_non-sp_Endonuclease_sf"/>
</dbReference>
<dbReference type="SMART" id="SM00892">
    <property type="entry name" value="Endonuclease_NS"/>
    <property type="match status" value="1"/>
</dbReference>
<dbReference type="RefSeq" id="WP_245096980.1">
    <property type="nucleotide sequence ID" value="NZ_CP095053.1"/>
</dbReference>
<dbReference type="GO" id="GO:0046872">
    <property type="term" value="F:metal ion binding"/>
    <property type="evidence" value="ECO:0007669"/>
    <property type="project" value="UniProtKB-KW"/>
</dbReference>
<evidence type="ECO:0000259" key="6">
    <source>
        <dbReference type="SMART" id="SM00892"/>
    </source>
</evidence>
<evidence type="ECO:0000256" key="1">
    <source>
        <dbReference type="PIRSR" id="PIRSR640255-1"/>
    </source>
</evidence>
<evidence type="ECO:0000313" key="8">
    <source>
        <dbReference type="Proteomes" id="UP000829925"/>
    </source>
</evidence>
<evidence type="ECO:0000256" key="3">
    <source>
        <dbReference type="SAM" id="MobiDB-lite"/>
    </source>
</evidence>
<protein>
    <submittedName>
        <fullName evidence="7">DNA/RNA non-specific endonuclease</fullName>
    </submittedName>
</protein>
<sequence>MARLLLLLPVALLACSQQSAETRTAVVVLPTPASTTTSQVAPPLTETFEAGSKGAYATANEALPSGSWRFAEALIGASDQDHKDGQRAARLREGGRLGMNFDAPAGVRTIRIRSASYGTDPASTWELWLSQDGGRRYARMGQPVRTAGAGLLTTTFTVPQPGPVRLEIRKVDTGKGRLNIDDIELLPTGTPTPTPQSPSPSAPTQDPKIPGSQDPNLLLGNPSGATASLSAPNNYLMVKAQYTLSYNAQRGTPTWVSWHLSKAEMGSAPRQDDFRPDPALPRQFYQVTSKSYSGSGFDKGHNCPSADRTYTLDDNSATFLMTNMIPQAPNNNQRTWSALEEYGRSLVRQGKEIYIVMGSYGRGGVGANGPAATIDQGRVTVPKRVWKVLVVLPKGTNDLQRIAAGQARIIAIDTPNDNSVSPNWGQYRVSLDALEAATGLDLLSALPEAAQTRLQASVDAGPTR</sequence>
<dbReference type="PROSITE" id="PS51257">
    <property type="entry name" value="PROKAR_LIPOPROTEIN"/>
    <property type="match status" value="1"/>
</dbReference>
<dbReference type="InterPro" id="IPR020821">
    <property type="entry name" value="ENPP1-3/EXOG-like_nuc-like"/>
</dbReference>
<keyword evidence="2" id="KW-0479">Metal-binding</keyword>
<dbReference type="GO" id="GO:0003676">
    <property type="term" value="F:nucleic acid binding"/>
    <property type="evidence" value="ECO:0007669"/>
    <property type="project" value="InterPro"/>
</dbReference>
<feature type="compositionally biased region" description="Pro residues" evidence="3">
    <location>
        <begin position="190"/>
        <end position="201"/>
    </location>
</feature>
<dbReference type="InterPro" id="IPR044925">
    <property type="entry name" value="His-Me_finger_sf"/>
</dbReference>
<evidence type="ECO:0000259" key="5">
    <source>
        <dbReference type="SMART" id="SM00477"/>
    </source>
</evidence>
<dbReference type="InterPro" id="IPR040255">
    <property type="entry name" value="Non-specific_endonuclease"/>
</dbReference>
<dbReference type="Pfam" id="PF01223">
    <property type="entry name" value="Endonuclease_NS"/>
    <property type="match status" value="1"/>
</dbReference>
<evidence type="ECO:0000256" key="4">
    <source>
        <dbReference type="SAM" id="SignalP"/>
    </source>
</evidence>
<gene>
    <name evidence="7" type="ORF">MUN82_09510</name>
</gene>
<feature type="signal peptide" evidence="4">
    <location>
        <begin position="1"/>
        <end position="20"/>
    </location>
</feature>
<keyword evidence="8" id="KW-1185">Reference proteome</keyword>
<feature type="chain" id="PRO_5035716601" evidence="4">
    <location>
        <begin position="21"/>
        <end position="464"/>
    </location>
</feature>
<feature type="region of interest" description="Disordered" evidence="3">
    <location>
        <begin position="179"/>
        <end position="225"/>
    </location>
</feature>
<reference evidence="7 8" key="1">
    <citation type="submission" date="2022-04" db="EMBL/GenBank/DDBJ databases">
        <title>Hymenobacter sp. isolated from the air.</title>
        <authorList>
            <person name="Won M."/>
            <person name="Lee C.-M."/>
            <person name="Woen H.-Y."/>
            <person name="Kwon S.-W."/>
        </authorList>
    </citation>
    <scope>NUCLEOTIDE SEQUENCE [LARGE SCALE GENOMIC DNA]</scope>
    <source>
        <strain evidence="8">5413 J-13</strain>
    </source>
</reference>
<organism evidence="7 8">
    <name type="scientific">Hymenobacter aerilatus</name>
    <dbReference type="NCBI Taxonomy" id="2932251"/>
    <lineage>
        <taxon>Bacteria</taxon>
        <taxon>Pseudomonadati</taxon>
        <taxon>Bacteroidota</taxon>
        <taxon>Cytophagia</taxon>
        <taxon>Cytophagales</taxon>
        <taxon>Hymenobacteraceae</taxon>
        <taxon>Hymenobacter</taxon>
    </lineage>
</organism>
<accession>A0A8T9T3Y0</accession>
<feature type="domain" description="ENPP1-3/EXOG-like endonuclease/phosphodiesterase" evidence="5">
    <location>
        <begin position="239"/>
        <end position="449"/>
    </location>
</feature>
<dbReference type="InterPro" id="IPR001604">
    <property type="entry name" value="Endo_G_ENPP1-like_dom"/>
</dbReference>
<dbReference type="GO" id="GO:0016787">
    <property type="term" value="F:hydrolase activity"/>
    <property type="evidence" value="ECO:0007669"/>
    <property type="project" value="InterPro"/>
</dbReference>
<name>A0A8T9T3Y0_9BACT</name>
<dbReference type="AlphaFoldDB" id="A0A8T9T3Y0"/>
<dbReference type="PANTHER" id="PTHR13966">
    <property type="entry name" value="ENDONUCLEASE RELATED"/>
    <property type="match status" value="1"/>
</dbReference>
<keyword evidence="7" id="KW-0378">Hydrolase</keyword>
<dbReference type="CDD" id="cd00091">
    <property type="entry name" value="NUC"/>
    <property type="match status" value="1"/>
</dbReference>
<dbReference type="PANTHER" id="PTHR13966:SF5">
    <property type="entry name" value="ENDONUCLEASE G, MITOCHONDRIAL"/>
    <property type="match status" value="1"/>
</dbReference>
<evidence type="ECO:0000256" key="2">
    <source>
        <dbReference type="PIRSR" id="PIRSR640255-2"/>
    </source>
</evidence>
<keyword evidence="7" id="KW-0540">Nuclease</keyword>
<dbReference type="GO" id="GO:0004519">
    <property type="term" value="F:endonuclease activity"/>
    <property type="evidence" value="ECO:0007669"/>
    <property type="project" value="UniProtKB-KW"/>
</dbReference>
<feature type="domain" description="DNA/RNA non-specific endonuclease/pyrophosphatase/phosphodiesterase" evidence="6">
    <location>
        <begin position="238"/>
        <end position="449"/>
    </location>
</feature>
<dbReference type="SUPFAM" id="SSF54060">
    <property type="entry name" value="His-Me finger endonucleases"/>
    <property type="match status" value="1"/>
</dbReference>
<dbReference type="Gene3D" id="3.40.570.10">
    <property type="entry name" value="Extracellular Endonuclease, subunit A"/>
    <property type="match status" value="1"/>
</dbReference>
<proteinExistence type="predicted"/>
<dbReference type="Proteomes" id="UP000829925">
    <property type="component" value="Chromosome"/>
</dbReference>
<dbReference type="EMBL" id="CP095053">
    <property type="protein sequence ID" value="UOR07320.1"/>
    <property type="molecule type" value="Genomic_DNA"/>
</dbReference>